<feature type="domain" description="AMP-binding enzyme C-terminal" evidence="3">
    <location>
        <begin position="381"/>
        <end position="470"/>
    </location>
</feature>
<name>F2RPD3_TRIT1</name>
<dbReference type="PANTHER" id="PTHR24096">
    <property type="entry name" value="LONG-CHAIN-FATTY-ACID--COA LIGASE"/>
    <property type="match status" value="1"/>
</dbReference>
<dbReference type="InterPro" id="IPR045851">
    <property type="entry name" value="AMP-bd_C_sf"/>
</dbReference>
<dbReference type="Pfam" id="PF13193">
    <property type="entry name" value="AMP-binding_C"/>
    <property type="match status" value="1"/>
</dbReference>
<dbReference type="EMBL" id="GG698478">
    <property type="protein sequence ID" value="EGD93189.1"/>
    <property type="molecule type" value="Genomic_DNA"/>
</dbReference>
<keyword evidence="5" id="KW-1185">Reference proteome</keyword>
<dbReference type="InterPro" id="IPR025110">
    <property type="entry name" value="AMP-bd_C"/>
</dbReference>
<organism evidence="4 5">
    <name type="scientific">Trichophyton tonsurans (strain CBS 112818)</name>
    <name type="common">Scalp ringworm fungus</name>
    <dbReference type="NCBI Taxonomy" id="647933"/>
    <lineage>
        <taxon>Eukaryota</taxon>
        <taxon>Fungi</taxon>
        <taxon>Dikarya</taxon>
        <taxon>Ascomycota</taxon>
        <taxon>Pezizomycotina</taxon>
        <taxon>Eurotiomycetes</taxon>
        <taxon>Eurotiomycetidae</taxon>
        <taxon>Onygenales</taxon>
        <taxon>Arthrodermataceae</taxon>
        <taxon>Trichophyton</taxon>
    </lineage>
</organism>
<dbReference type="HOGENOM" id="CLU_000022_59_2_1"/>
<evidence type="ECO:0000259" key="2">
    <source>
        <dbReference type="Pfam" id="PF00501"/>
    </source>
</evidence>
<evidence type="ECO:0000256" key="1">
    <source>
        <dbReference type="SAM" id="Phobius"/>
    </source>
</evidence>
<dbReference type="Pfam" id="PF00501">
    <property type="entry name" value="AMP-binding"/>
    <property type="match status" value="2"/>
</dbReference>
<dbReference type="Gene3D" id="2.30.38.10">
    <property type="entry name" value="Luciferase, Domain 3"/>
    <property type="match status" value="1"/>
</dbReference>
<keyword evidence="1" id="KW-0812">Transmembrane</keyword>
<feature type="transmembrane region" description="Helical" evidence="1">
    <location>
        <begin position="71"/>
        <end position="90"/>
    </location>
</feature>
<keyword evidence="1" id="KW-1133">Transmembrane helix</keyword>
<dbReference type="Gene3D" id="3.40.50.980">
    <property type="match status" value="2"/>
</dbReference>
<dbReference type="AlphaFoldDB" id="F2RPD3"/>
<keyword evidence="1" id="KW-0472">Membrane</keyword>
<protein>
    <submittedName>
        <fullName evidence="4">4-coumarate-CoA ligase</fullName>
    </submittedName>
</protein>
<accession>F2RPD3</accession>
<keyword evidence="4" id="KW-0436">Ligase</keyword>
<reference evidence="5" key="1">
    <citation type="journal article" date="2012" name="MBio">
        <title>Comparative genome analysis of Trichophyton rubrum and related dermatophytes reveals candidate genes involved in infection.</title>
        <authorList>
            <person name="Martinez D.A."/>
            <person name="Oliver B.G."/>
            <person name="Graeser Y."/>
            <person name="Goldberg J.M."/>
            <person name="Li W."/>
            <person name="Martinez-Rossi N.M."/>
            <person name="Monod M."/>
            <person name="Shelest E."/>
            <person name="Barton R.C."/>
            <person name="Birch E."/>
            <person name="Brakhage A.A."/>
            <person name="Chen Z."/>
            <person name="Gurr S.J."/>
            <person name="Heiman D."/>
            <person name="Heitman J."/>
            <person name="Kosti I."/>
            <person name="Rossi A."/>
            <person name="Saif S."/>
            <person name="Samalova M."/>
            <person name="Saunders C.W."/>
            <person name="Shea T."/>
            <person name="Summerbell R.C."/>
            <person name="Xu J."/>
            <person name="Young S."/>
            <person name="Zeng Q."/>
            <person name="Birren B.W."/>
            <person name="Cuomo C.A."/>
            <person name="White T.C."/>
        </authorList>
    </citation>
    <scope>NUCLEOTIDE SEQUENCE [LARGE SCALE GENOMIC DNA]</scope>
    <source>
        <strain evidence="5">CBS 112818</strain>
    </source>
</reference>
<dbReference type="PANTHER" id="PTHR24096:SF424">
    <property type="entry name" value="ACETYL-COA SYNTHETASE-LIKE PROTEIN-RELATED"/>
    <property type="match status" value="1"/>
</dbReference>
<dbReference type="GO" id="GO:0016405">
    <property type="term" value="F:CoA-ligase activity"/>
    <property type="evidence" value="ECO:0007669"/>
    <property type="project" value="TreeGrafter"/>
</dbReference>
<feature type="domain" description="AMP-dependent synthetase/ligase" evidence="2">
    <location>
        <begin position="45"/>
        <end position="117"/>
    </location>
</feature>
<evidence type="ECO:0000259" key="3">
    <source>
        <dbReference type="Pfam" id="PF13193"/>
    </source>
</evidence>
<dbReference type="OrthoDB" id="6509636at2759"/>
<dbReference type="CDD" id="cd05911">
    <property type="entry name" value="Firefly_Luc_like"/>
    <property type="match status" value="1"/>
</dbReference>
<feature type="domain" description="AMP-dependent synthetase/ligase" evidence="2">
    <location>
        <begin position="178"/>
        <end position="330"/>
    </location>
</feature>
<evidence type="ECO:0000313" key="4">
    <source>
        <dbReference type="EMBL" id="EGD93189.1"/>
    </source>
</evidence>
<dbReference type="SUPFAM" id="SSF56801">
    <property type="entry name" value="Acetyl-CoA synthetase-like"/>
    <property type="match status" value="1"/>
</dbReference>
<dbReference type="InterPro" id="IPR000873">
    <property type="entry name" value="AMP-dep_synth/lig_dom"/>
</dbReference>
<sequence>MVCGDTQCITTYRHFWITNGDVINDQMQLYRCGPPRHPLFHRLWCQRFAVGLRKSGIKTGDRVLLFSPNDLFFPVVFMGIVMAGGIFTGANPTYTPRELAYQLKDSGAKYLLCAEENLDTGIAAAKSIGMGLDRVFLFNSAVFDGKGSGSRGCSYWGDLIASPAEGSRFVWESLSAPASALRRGIPVYIMARFDFIQMLENIQKFRINEILTVPSIMIALAKHPLVKKYDLSSLESIGSGAAPLGREISEEVESMFPPGKLNVRQGWGMTEATCTILCWDPNEQGTSSSVGELNANCECKIMAEDGVTELDENQRGEILVRAPNVMKGYWNKPEATRETLTEDGWLKTGDIGYVTEQGKFFIVDRKKELIKVKGNQVAPAELEGILLSHPSVADAAVVGITRMCCQDYPNARYVDRDGEEYPRAYISLKAGAEATAKEITDYVKQNIAPTKRITGGVVFVKDIPKNPSGKILRKVLRERAAQELLDESLQVSAKL</sequence>
<dbReference type="Gene3D" id="3.30.300.30">
    <property type="match status" value="1"/>
</dbReference>
<dbReference type="Proteomes" id="UP000009172">
    <property type="component" value="Unassembled WGS sequence"/>
</dbReference>
<proteinExistence type="predicted"/>
<gene>
    <name evidence="4" type="ORF">TESG_00741</name>
</gene>
<evidence type="ECO:0000313" key="5">
    <source>
        <dbReference type="Proteomes" id="UP000009172"/>
    </source>
</evidence>